<protein>
    <submittedName>
        <fullName evidence="1">Uncharacterized protein</fullName>
    </submittedName>
</protein>
<proteinExistence type="predicted"/>
<evidence type="ECO:0000313" key="1">
    <source>
        <dbReference type="EMBL" id="KAJ4155642.1"/>
    </source>
</evidence>
<dbReference type="Proteomes" id="UP001144673">
    <property type="component" value="Chromosome 6"/>
</dbReference>
<keyword evidence="2" id="KW-1185">Reference proteome</keyword>
<dbReference type="AlphaFoldDB" id="A0A9W8QHQ5"/>
<name>A0A9W8QHQ5_AKAMU</name>
<accession>A0A9W8QHQ5</accession>
<organism evidence="1 2">
    <name type="scientific">Akanthomyces muscarius</name>
    <name type="common">Entomopathogenic fungus</name>
    <name type="synonym">Lecanicillium muscarium</name>
    <dbReference type="NCBI Taxonomy" id="2231603"/>
    <lineage>
        <taxon>Eukaryota</taxon>
        <taxon>Fungi</taxon>
        <taxon>Dikarya</taxon>
        <taxon>Ascomycota</taxon>
        <taxon>Pezizomycotina</taxon>
        <taxon>Sordariomycetes</taxon>
        <taxon>Hypocreomycetidae</taxon>
        <taxon>Hypocreales</taxon>
        <taxon>Cordycipitaceae</taxon>
        <taxon>Akanthomyces</taxon>
    </lineage>
</organism>
<reference evidence="1" key="1">
    <citation type="journal article" date="2023" name="Access Microbiol">
        <title>De-novo genome assembly for Akanthomyces muscarius, a biocontrol agent of insect agricultural pests.</title>
        <authorList>
            <person name="Erdos Z."/>
            <person name="Studholme D.J."/>
            <person name="Raymond B."/>
            <person name="Sharma M."/>
        </authorList>
    </citation>
    <scope>NUCLEOTIDE SEQUENCE</scope>
    <source>
        <strain evidence="1">Ve6</strain>
    </source>
</reference>
<dbReference type="KEGG" id="amus:LMH87_000878"/>
<dbReference type="EMBL" id="JAJHUN010000007">
    <property type="protein sequence ID" value="KAJ4155642.1"/>
    <property type="molecule type" value="Genomic_DNA"/>
</dbReference>
<evidence type="ECO:0000313" key="2">
    <source>
        <dbReference type="Proteomes" id="UP001144673"/>
    </source>
</evidence>
<comment type="caution">
    <text evidence="1">The sequence shown here is derived from an EMBL/GenBank/DDBJ whole genome shotgun (WGS) entry which is preliminary data.</text>
</comment>
<dbReference type="RefSeq" id="XP_056055766.1">
    <property type="nucleotide sequence ID" value="XM_056198858.1"/>
</dbReference>
<dbReference type="GeneID" id="80888037"/>
<sequence>MHKLSTQNSSEIAGHAIGLASIIQLVGPDAFQDGHHHQAFVFSRLVLRRRLSKSSPPSWMYHCEQTSVYNSRDVLNKENTSA</sequence>
<gene>
    <name evidence="1" type="ORF">LMH87_000878</name>
</gene>